<evidence type="ECO:0000256" key="2">
    <source>
        <dbReference type="SAM" id="Coils"/>
    </source>
</evidence>
<dbReference type="PANTHER" id="PTHR12558">
    <property type="entry name" value="CELL DIVISION CYCLE 16,23,27"/>
    <property type="match status" value="1"/>
</dbReference>
<dbReference type="OrthoDB" id="5477158at2"/>
<reference evidence="4 5" key="1">
    <citation type="submission" date="2019-08" db="EMBL/GenBank/DDBJ databases">
        <title>Bradymonadales sp. TMQ4.</title>
        <authorList>
            <person name="Liang Q."/>
        </authorList>
    </citation>
    <scope>NUCLEOTIDE SEQUENCE [LARGE SCALE GENOMIC DNA]</scope>
    <source>
        <strain evidence="4 5">TMQ4</strain>
    </source>
</reference>
<keyword evidence="2" id="KW-0175">Coiled coil</keyword>
<evidence type="ECO:0000313" key="5">
    <source>
        <dbReference type="Proteomes" id="UP000321412"/>
    </source>
</evidence>
<dbReference type="SUPFAM" id="SSF48371">
    <property type="entry name" value="ARM repeat"/>
    <property type="match status" value="2"/>
</dbReference>
<dbReference type="Pfam" id="PF14559">
    <property type="entry name" value="TPR_19"/>
    <property type="match status" value="1"/>
</dbReference>
<accession>A0A5C6XHX3</accession>
<dbReference type="InterPro" id="IPR016024">
    <property type="entry name" value="ARM-type_fold"/>
</dbReference>
<gene>
    <name evidence="4" type="ORF">FRC98_01620</name>
</gene>
<dbReference type="PROSITE" id="PS50005">
    <property type="entry name" value="TPR"/>
    <property type="match status" value="5"/>
</dbReference>
<proteinExistence type="predicted"/>
<evidence type="ECO:0000256" key="1">
    <source>
        <dbReference type="PROSITE-ProRule" id="PRU00339"/>
    </source>
</evidence>
<sequence length="1349" mass="149509">MVMASDEVGSHGGGTMVERKSKGSRQMSKVGRWCKTTTAAAIAASTLALTAAPAPLFAQDFEVTSGDERQQRIVERYMELVESNPAEDRHLQSLLFHVGRGAGLNGLIEHYRQRVERAPESLNLHLVLGHLLRARGDFEDALAVYERAVELGVESSNAWLSRGQVRLMMGQRAGALSDFERALELETSRTRRGEILQNLAELSFSQRDFERGIDFYKRRIALSPNDEFVRRDFAALLLQYRQWEEALEQYDALLGMVGRDTARRAEFLSERAEIFASMGQNDRALESLQQAIGLLRADNWRVGEMRARMVDIYRQSGELGAFLERYGRAWSRGSYDQQMLVADVYAETGELEDALSLYRRAASRDRRAEEPRQKIIRIYERMGREQDLPAAYRDLMRAAPQRHGFGLELARHYMRMGQRDQALDVLRELERRFNDDSYVLLEIADHYARWDMEDRAEATFARVERLDPEDEVVILALAEFYFARGERQRAIETWQRLPESRLGRIEGLARMGEVMVDRGLTDLGVGAYLRALEEAPENVGVRRGLANALERARRWEEAAEAWAQVYAQAEQEQWRQEARSRIVELYRRQQTLRAQMQTWVAELASESDVQAGFFLAEAHLRFREFDQGAEVLERVIDSLAAEDPEMVSALTLLERAHVQAGRYDRAIEALERLTELRPELAGDLLARMSEYALEGSSEAQAVDFAVRSLEVNPDDARAQARVAGIYEEAGALEEAVRHYRAATEIDPQAYDLRLALGRALFALGRAAEGEDALWEVVRDATEDAMIMEAGEELLRRAARTGRLEALEARWYPLAFRLPVREAHGRLLLQLYSRLSSPMLVAAHHGDDAARARATAELRDLGGRAASLLLDMLQRDDVGQRARALRLIAEMEVELAVPMLTRMVADRGEATRVAAIVAAARLSDARLVGPLVDAAADTDPTVRQSALWALGFMPSQRATIDTLREVVGQGGGQSDDELLALASLGRLGGARAQSIIAERLEAISATGSSRSSRHVMAAAARVFEDTSPDALIALMRDASSPHSRDAAEVLGAIASPEAIEALWSRYTEGERAGVAAAEAGLRVALGGARTQPTLAQLWQDESQAFDWRRNAWRISDLLVAQTPSLTRGVAQASSTSAQVREGLLRVLGQDVARWERLATDLLGDVAQERSAALGTFAPMRHLAADIRDEGELPEGSAAALLWGAYIDAIELGALVDAAERDVLTDAQALLAMAALAPKSSVEGDERFARWLSPHLQSPDAELRLQALQVVARHAPDTAELVATVRDRLNAQAPGEVIAAAHALAALGAVDALDTMRELEAGATPAVRRALREARYALERTDTPGDAPRGS</sequence>
<dbReference type="EMBL" id="VOSM01000001">
    <property type="protein sequence ID" value="TXD39128.1"/>
    <property type="molecule type" value="Genomic_DNA"/>
</dbReference>
<evidence type="ECO:0000313" key="4">
    <source>
        <dbReference type="EMBL" id="TXD39128.1"/>
    </source>
</evidence>
<dbReference type="Pfam" id="PF13646">
    <property type="entry name" value="HEAT_2"/>
    <property type="match status" value="1"/>
</dbReference>
<feature type="repeat" description="TPR" evidence="1">
    <location>
        <begin position="122"/>
        <end position="155"/>
    </location>
</feature>
<organism evidence="4 5">
    <name type="scientific">Lujinxingia vulgaris</name>
    <dbReference type="NCBI Taxonomy" id="2600176"/>
    <lineage>
        <taxon>Bacteria</taxon>
        <taxon>Deltaproteobacteria</taxon>
        <taxon>Bradymonadales</taxon>
        <taxon>Lujinxingiaceae</taxon>
        <taxon>Lujinxingia</taxon>
    </lineage>
</organism>
<dbReference type="Proteomes" id="UP000321412">
    <property type="component" value="Unassembled WGS sequence"/>
</dbReference>
<feature type="coiled-coil region" evidence="2">
    <location>
        <begin position="552"/>
        <end position="595"/>
    </location>
</feature>
<dbReference type="Gene3D" id="1.25.40.10">
    <property type="entry name" value="Tetratricopeptide repeat domain"/>
    <property type="match status" value="3"/>
</dbReference>
<feature type="repeat" description="TPR" evidence="1">
    <location>
        <begin position="647"/>
        <end position="680"/>
    </location>
</feature>
<feature type="region of interest" description="Disordered" evidence="3">
    <location>
        <begin position="1"/>
        <end position="29"/>
    </location>
</feature>
<dbReference type="Gene3D" id="1.25.10.10">
    <property type="entry name" value="Leucine-rich Repeat Variant"/>
    <property type="match status" value="1"/>
</dbReference>
<name>A0A5C6XHX3_9DELT</name>
<dbReference type="InterPro" id="IPR011990">
    <property type="entry name" value="TPR-like_helical_dom_sf"/>
</dbReference>
<feature type="repeat" description="TPR" evidence="1">
    <location>
        <begin position="716"/>
        <end position="749"/>
    </location>
</feature>
<feature type="repeat" description="TPR" evidence="1">
    <location>
        <begin position="193"/>
        <end position="226"/>
    </location>
</feature>
<dbReference type="Pfam" id="PF13432">
    <property type="entry name" value="TPR_16"/>
    <property type="match status" value="4"/>
</dbReference>
<dbReference type="InterPro" id="IPR019734">
    <property type="entry name" value="TPR_rpt"/>
</dbReference>
<keyword evidence="5" id="KW-1185">Reference proteome</keyword>
<dbReference type="SUPFAM" id="SSF48452">
    <property type="entry name" value="TPR-like"/>
    <property type="match status" value="3"/>
</dbReference>
<feature type="repeat" description="TPR" evidence="1">
    <location>
        <begin position="156"/>
        <end position="189"/>
    </location>
</feature>
<comment type="caution">
    <text evidence="4">The sequence shown here is derived from an EMBL/GenBank/DDBJ whole genome shotgun (WGS) entry which is preliminary data.</text>
</comment>
<evidence type="ECO:0000256" key="3">
    <source>
        <dbReference type="SAM" id="MobiDB-lite"/>
    </source>
</evidence>
<dbReference type="SMART" id="SM00028">
    <property type="entry name" value="TPR"/>
    <property type="match status" value="10"/>
</dbReference>
<dbReference type="PANTHER" id="PTHR12558:SF13">
    <property type="entry name" value="CELL DIVISION CYCLE PROTEIN 27 HOMOLOG"/>
    <property type="match status" value="1"/>
</dbReference>
<keyword evidence="1" id="KW-0802">TPR repeat</keyword>
<dbReference type="InterPro" id="IPR011989">
    <property type="entry name" value="ARM-like"/>
</dbReference>
<protein>
    <submittedName>
        <fullName evidence="4">Tetratricopeptide repeat protein</fullName>
    </submittedName>
</protein>